<accession>A0ACB5RE32</accession>
<keyword evidence="2" id="KW-1185">Reference proteome</keyword>
<comment type="caution">
    <text evidence="1">The sequence shown here is derived from an EMBL/GenBank/DDBJ whole genome shotgun (WGS) entry which is preliminary data.</text>
</comment>
<dbReference type="EMBL" id="BROD01000001">
    <property type="protein sequence ID" value="GKX67530.1"/>
    <property type="molecule type" value="Genomic_DNA"/>
</dbReference>
<evidence type="ECO:0000313" key="2">
    <source>
        <dbReference type="Proteomes" id="UP001058074"/>
    </source>
</evidence>
<evidence type="ECO:0000313" key="1">
    <source>
        <dbReference type="EMBL" id="GKX67530.1"/>
    </source>
</evidence>
<protein>
    <submittedName>
        <fullName evidence="1">Uncharacterized protein</fullName>
    </submittedName>
</protein>
<sequence>MSNYFTENIEEGLNYLHKQGAFLTAKAGDVVNTMTISWGSIGFEWRKPVFTVLVRKSRYTHELIEKSKEFTVSIPLNDKMKSQLGLCGSKSGRDINKFEAATLELLDGKTVSTPVIKDCELHYECRVLYKHEMSADSMDEEFKTAFYNDDDYHTMYFAEIVDCYKLEK</sequence>
<reference evidence="1" key="1">
    <citation type="journal article" date="2025" name="Int. J. Syst. Evol. Microbiol.">
        <title>Inconstantimicrobium mannanitabidum sp. nov., a novel member of the family Clostridiaceae isolated from anoxic soil under the treatment of reductive soil disinfestation.</title>
        <authorList>
            <person name="Ueki A."/>
            <person name="Tonouchi A."/>
            <person name="Honma S."/>
            <person name="Kaku N."/>
            <person name="Ueki K."/>
        </authorList>
    </citation>
    <scope>NUCLEOTIDE SEQUENCE</scope>
    <source>
        <strain evidence="1">TW13</strain>
    </source>
</reference>
<name>A0ACB5RE32_9CLOT</name>
<organism evidence="1 2">
    <name type="scientific">Inconstantimicrobium mannanitabidum</name>
    <dbReference type="NCBI Taxonomy" id="1604901"/>
    <lineage>
        <taxon>Bacteria</taxon>
        <taxon>Bacillati</taxon>
        <taxon>Bacillota</taxon>
        <taxon>Clostridia</taxon>
        <taxon>Eubacteriales</taxon>
        <taxon>Clostridiaceae</taxon>
        <taxon>Inconstantimicrobium</taxon>
    </lineage>
</organism>
<gene>
    <name evidence="1" type="ORF">rsdtw13_27880</name>
</gene>
<dbReference type="Proteomes" id="UP001058074">
    <property type="component" value="Unassembled WGS sequence"/>
</dbReference>
<proteinExistence type="predicted"/>